<dbReference type="RefSeq" id="WP_075326942.1">
    <property type="nucleotide sequence ID" value="NZ_FOOH01000019.1"/>
</dbReference>
<dbReference type="Pfam" id="PF14595">
    <property type="entry name" value="Thioredoxin_9"/>
    <property type="match status" value="1"/>
</dbReference>
<dbReference type="InterPro" id="IPR036249">
    <property type="entry name" value="Thioredoxin-like_sf"/>
</dbReference>
<sequence length="195" mass="23051">MNYQEYSSYFKNILLKPATEHQPPYDNPDYLNYTKLNWSRMNRWFKTGKLSHDIVEIVKKIDQPQHWIIITEPWCGDAAHNIPFIEMIASENPLITVSYELRDAAPYRIEQYLTNGTQSIPKLVIQNQQGKDLATWGPRPENCQKMYAELLQERASFEIIKTEIQNWYNLDKGKELQKELEDVLSATRNYKFNFG</sequence>
<protein>
    <submittedName>
        <fullName evidence="1">Thioredoxin</fullName>
    </submittedName>
</protein>
<reference evidence="2" key="1">
    <citation type="submission" date="2016-10" db="EMBL/GenBank/DDBJ databases">
        <authorList>
            <person name="Varghese N."/>
            <person name="Submissions S."/>
        </authorList>
    </citation>
    <scope>NUCLEOTIDE SEQUENCE [LARGE SCALE GENOMIC DNA]</scope>
    <source>
        <strain evidence="2">DSM 23515</strain>
    </source>
</reference>
<dbReference type="SUPFAM" id="SSF52833">
    <property type="entry name" value="Thioredoxin-like"/>
    <property type="match status" value="1"/>
</dbReference>
<gene>
    <name evidence="1" type="ORF">SAMN04488033_11927</name>
</gene>
<dbReference type="AlphaFoldDB" id="A0A1I2N836"/>
<keyword evidence="2" id="KW-1185">Reference proteome</keyword>
<dbReference type="Gene3D" id="3.40.30.10">
    <property type="entry name" value="Glutaredoxin"/>
    <property type="match status" value="1"/>
</dbReference>
<name>A0A1I2N836_9FLAO</name>
<evidence type="ECO:0000313" key="1">
    <source>
        <dbReference type="EMBL" id="SFF99733.1"/>
    </source>
</evidence>
<organism evidence="1 2">
    <name type="scientific">Salegentibacter agarivorans</name>
    <dbReference type="NCBI Taxonomy" id="345907"/>
    <lineage>
        <taxon>Bacteria</taxon>
        <taxon>Pseudomonadati</taxon>
        <taxon>Bacteroidota</taxon>
        <taxon>Flavobacteriia</taxon>
        <taxon>Flavobacteriales</taxon>
        <taxon>Flavobacteriaceae</taxon>
        <taxon>Salegentibacter</taxon>
    </lineage>
</organism>
<proteinExistence type="predicted"/>
<dbReference type="Proteomes" id="UP000199116">
    <property type="component" value="Unassembled WGS sequence"/>
</dbReference>
<dbReference type="EMBL" id="FOOH01000019">
    <property type="protein sequence ID" value="SFF99733.1"/>
    <property type="molecule type" value="Genomic_DNA"/>
</dbReference>
<accession>A0A1I2N836</accession>
<evidence type="ECO:0000313" key="2">
    <source>
        <dbReference type="Proteomes" id="UP000199116"/>
    </source>
</evidence>